<feature type="domain" description="GH16" evidence="2">
    <location>
        <begin position="21"/>
        <end position="298"/>
    </location>
</feature>
<dbReference type="Proteomes" id="UP000240883">
    <property type="component" value="Unassembled WGS sequence"/>
</dbReference>
<dbReference type="InterPro" id="IPR050546">
    <property type="entry name" value="Glycosyl_Hydrlase_16"/>
</dbReference>
<feature type="chain" id="PRO_5015715591" evidence="1">
    <location>
        <begin position="19"/>
        <end position="298"/>
    </location>
</feature>
<dbReference type="SUPFAM" id="SSF49899">
    <property type="entry name" value="Concanavalin A-like lectins/glucanases"/>
    <property type="match status" value="1"/>
</dbReference>
<evidence type="ECO:0000313" key="3">
    <source>
        <dbReference type="EMBL" id="PSN72650.1"/>
    </source>
</evidence>
<dbReference type="InterPro" id="IPR000757">
    <property type="entry name" value="Beta-glucanase-like"/>
</dbReference>
<proteinExistence type="predicted"/>
<dbReference type="EMBL" id="KZ678130">
    <property type="protein sequence ID" value="PSN72650.1"/>
    <property type="molecule type" value="Genomic_DNA"/>
</dbReference>
<dbReference type="CDD" id="cd02182">
    <property type="entry name" value="GH16_Strep_laminarinase_like"/>
    <property type="match status" value="1"/>
</dbReference>
<feature type="signal peptide" evidence="1">
    <location>
        <begin position="1"/>
        <end position="18"/>
    </location>
</feature>
<evidence type="ECO:0000313" key="4">
    <source>
        <dbReference type="Proteomes" id="UP000240883"/>
    </source>
</evidence>
<dbReference type="GO" id="GO:0004553">
    <property type="term" value="F:hydrolase activity, hydrolyzing O-glycosyl compounds"/>
    <property type="evidence" value="ECO:0007669"/>
    <property type="project" value="InterPro"/>
</dbReference>
<dbReference type="PROSITE" id="PS51762">
    <property type="entry name" value="GH16_2"/>
    <property type="match status" value="1"/>
</dbReference>
<keyword evidence="4" id="KW-1185">Reference proteome</keyword>
<dbReference type="Gene3D" id="2.60.120.200">
    <property type="match status" value="1"/>
</dbReference>
<reference evidence="3 4" key="1">
    <citation type="journal article" date="2018" name="Front. Microbiol.">
        <title>Genome-Wide Analysis of Corynespora cassiicola Leaf Fall Disease Putative Effectors.</title>
        <authorList>
            <person name="Lopez D."/>
            <person name="Ribeiro S."/>
            <person name="Label P."/>
            <person name="Fumanal B."/>
            <person name="Venisse J.S."/>
            <person name="Kohler A."/>
            <person name="de Oliveira R.R."/>
            <person name="Labutti K."/>
            <person name="Lipzen A."/>
            <person name="Lail K."/>
            <person name="Bauer D."/>
            <person name="Ohm R.A."/>
            <person name="Barry K.W."/>
            <person name="Spatafora J."/>
            <person name="Grigoriev I.V."/>
            <person name="Martin F.M."/>
            <person name="Pujade-Renaud V."/>
        </authorList>
    </citation>
    <scope>NUCLEOTIDE SEQUENCE [LARGE SCALE GENOMIC DNA]</scope>
    <source>
        <strain evidence="3 4">Philippines</strain>
    </source>
</reference>
<protein>
    <submittedName>
        <fullName evidence="3">Family 16 glycosyl hydrolase</fullName>
    </submittedName>
</protein>
<dbReference type="PANTHER" id="PTHR10963">
    <property type="entry name" value="GLYCOSYL HYDROLASE-RELATED"/>
    <property type="match status" value="1"/>
</dbReference>
<gene>
    <name evidence="3" type="ORF">BS50DRAFT_658644</name>
</gene>
<dbReference type="STRING" id="1448308.A0A2T2P4M2"/>
<dbReference type="AlphaFoldDB" id="A0A2T2P4M2"/>
<dbReference type="InterPro" id="IPR013320">
    <property type="entry name" value="ConA-like_dom_sf"/>
</dbReference>
<name>A0A2T2P4M2_CORCC</name>
<dbReference type="GO" id="GO:0005975">
    <property type="term" value="P:carbohydrate metabolic process"/>
    <property type="evidence" value="ECO:0007669"/>
    <property type="project" value="InterPro"/>
</dbReference>
<organism evidence="3 4">
    <name type="scientific">Corynespora cassiicola Philippines</name>
    <dbReference type="NCBI Taxonomy" id="1448308"/>
    <lineage>
        <taxon>Eukaryota</taxon>
        <taxon>Fungi</taxon>
        <taxon>Dikarya</taxon>
        <taxon>Ascomycota</taxon>
        <taxon>Pezizomycotina</taxon>
        <taxon>Dothideomycetes</taxon>
        <taxon>Pleosporomycetidae</taxon>
        <taxon>Pleosporales</taxon>
        <taxon>Corynesporascaceae</taxon>
        <taxon>Corynespora</taxon>
    </lineage>
</organism>
<dbReference type="OrthoDB" id="192832at2759"/>
<dbReference type="PANTHER" id="PTHR10963:SF60">
    <property type="entry name" value="GRAM-NEGATIVE BACTERIA-BINDING PROTEIN 1-RELATED"/>
    <property type="match status" value="1"/>
</dbReference>
<sequence>MFTKSIAVLSSSLALSLAAPPTVPGYTLTWSDDFVGSANNLPNTANWIVDSGTSYPGGPANWGTGEIQSYTSKPENIKLTGNGTLQITPLRDSGNQWTSARIETQRSDFQAAEGGKMRIAARISMPDITGEAALGYWPAFWTLGGNYRGNYQNWPSVGEFDIMENVNGIDRVWGVLHCGVNPGGPCNETDGIPGDLQCPGSPCQGNFHEYSLEVDRSATPETLTWAVDGQSFHNVTANDLPAEIWTQAVHHGHFILINLAIGGAFPNKNSGQTTPVEATTPGVPLNVDWVAVYNSEYS</sequence>
<evidence type="ECO:0000259" key="2">
    <source>
        <dbReference type="PROSITE" id="PS51762"/>
    </source>
</evidence>
<keyword evidence="3" id="KW-0378">Hydrolase</keyword>
<dbReference type="Pfam" id="PF26113">
    <property type="entry name" value="GH16_XgeA"/>
    <property type="match status" value="1"/>
</dbReference>
<evidence type="ECO:0000256" key="1">
    <source>
        <dbReference type="SAM" id="SignalP"/>
    </source>
</evidence>
<accession>A0A2T2P4M2</accession>
<keyword evidence="1" id="KW-0732">Signal</keyword>